<dbReference type="RefSeq" id="WP_176906816.1">
    <property type="nucleotide sequence ID" value="NZ_JABKAU010000003.1"/>
</dbReference>
<gene>
    <name evidence="3" type="ORF">HW554_02755</name>
</gene>
<accession>A0A7Y7PLR2</accession>
<evidence type="ECO:0008006" key="5">
    <source>
        <dbReference type="Google" id="ProtNLM"/>
    </source>
</evidence>
<feature type="region of interest" description="Disordered" evidence="2">
    <location>
        <begin position="76"/>
        <end position="169"/>
    </location>
</feature>
<comment type="caution">
    <text evidence="3">The sequence shown here is derived from an EMBL/GenBank/DDBJ whole genome shotgun (WGS) entry which is preliminary data.</text>
</comment>
<reference evidence="3 4" key="1">
    <citation type="submission" date="2020-05" db="EMBL/GenBank/DDBJ databases">
        <title>Hymenobacter terrestris sp. nov. and Hymenobacter lapidiphilus sp. nov., isolated from regoliths in Antarctica.</title>
        <authorList>
            <person name="Sedlacek I."/>
            <person name="Pantucek R."/>
            <person name="Zeman M."/>
            <person name="Holochova P."/>
            <person name="Kralova S."/>
            <person name="Stankova E."/>
            <person name="Sedo O."/>
            <person name="Micenkova L."/>
            <person name="Svec P."/>
            <person name="Gupta V."/>
            <person name="Sood U."/>
            <person name="Korpole U.S."/>
            <person name="Lal R."/>
        </authorList>
    </citation>
    <scope>NUCLEOTIDE SEQUENCE [LARGE SCALE GENOMIC DNA]</scope>
    <source>
        <strain evidence="3 4">P5342</strain>
    </source>
</reference>
<proteinExistence type="predicted"/>
<name>A0A7Y7PLR2_9BACT</name>
<evidence type="ECO:0000256" key="2">
    <source>
        <dbReference type="SAM" id="MobiDB-lite"/>
    </source>
</evidence>
<feature type="compositionally biased region" description="Low complexity" evidence="2">
    <location>
        <begin position="90"/>
        <end position="157"/>
    </location>
</feature>
<evidence type="ECO:0000256" key="1">
    <source>
        <dbReference type="SAM" id="Coils"/>
    </source>
</evidence>
<keyword evidence="4" id="KW-1185">Reference proteome</keyword>
<protein>
    <recommendedName>
        <fullName evidence="5">Polyhydroxyalkanoate synthesis regulator phasin</fullName>
    </recommendedName>
</protein>
<keyword evidence="1" id="KW-0175">Coiled coil</keyword>
<dbReference type="Proteomes" id="UP000565521">
    <property type="component" value="Unassembled WGS sequence"/>
</dbReference>
<feature type="coiled-coil region" evidence="1">
    <location>
        <begin position="42"/>
        <end position="69"/>
    </location>
</feature>
<organism evidence="3 4">
    <name type="scientific">Hymenobacter lapidiphilus</name>
    <dbReference type="NCBI Taxonomy" id="2608003"/>
    <lineage>
        <taxon>Bacteria</taxon>
        <taxon>Pseudomonadati</taxon>
        <taxon>Bacteroidota</taxon>
        <taxon>Cytophagia</taxon>
        <taxon>Cytophagales</taxon>
        <taxon>Hymenobacteraceae</taxon>
        <taxon>Hymenobacter</taxon>
    </lineage>
</organism>
<feature type="compositionally biased region" description="Basic and acidic residues" evidence="2">
    <location>
        <begin position="158"/>
        <end position="169"/>
    </location>
</feature>
<dbReference type="AlphaFoldDB" id="A0A7Y7PLR2"/>
<evidence type="ECO:0000313" key="4">
    <source>
        <dbReference type="Proteomes" id="UP000565521"/>
    </source>
</evidence>
<evidence type="ECO:0000313" key="3">
    <source>
        <dbReference type="EMBL" id="NVO30115.1"/>
    </source>
</evidence>
<sequence>MEDLFKKFVNAGVGFVSLTNDRVQKTIDSLVKESKLSEKEGAKIMDDLKKNTDAKRKELEKQAQSLASKMLKTVGVAPNSELEELKRSTKAGGKSAAGSTAASGSKKATATKAGSAAKGAVASATSKAASTVKKAADKTSAAASKTQKSAAGSAGAAKKAENKADDNKA</sequence>
<dbReference type="EMBL" id="JABKAU010000003">
    <property type="protein sequence ID" value="NVO30115.1"/>
    <property type="molecule type" value="Genomic_DNA"/>
</dbReference>